<dbReference type="Proteomes" id="UP000798662">
    <property type="component" value="Chromosome 2"/>
</dbReference>
<name>A0ACC3C8T7_PYRYE</name>
<gene>
    <name evidence="1" type="ORF">I4F81_009156</name>
</gene>
<evidence type="ECO:0000313" key="1">
    <source>
        <dbReference type="EMBL" id="KAK1866640.1"/>
    </source>
</evidence>
<dbReference type="EMBL" id="CM020619">
    <property type="protein sequence ID" value="KAK1866640.1"/>
    <property type="molecule type" value="Genomic_DNA"/>
</dbReference>
<accession>A0ACC3C8T7</accession>
<evidence type="ECO:0000313" key="2">
    <source>
        <dbReference type="Proteomes" id="UP000798662"/>
    </source>
</evidence>
<protein>
    <submittedName>
        <fullName evidence="1">Uncharacterized protein</fullName>
    </submittedName>
</protein>
<reference evidence="1" key="1">
    <citation type="submission" date="2019-11" db="EMBL/GenBank/DDBJ databases">
        <title>Nori genome reveals adaptations in red seaweeds to the harsh intertidal environment.</title>
        <authorList>
            <person name="Wang D."/>
            <person name="Mao Y."/>
        </authorList>
    </citation>
    <scope>NUCLEOTIDE SEQUENCE</scope>
    <source>
        <tissue evidence="1">Gametophyte</tissue>
    </source>
</reference>
<organism evidence="1 2">
    <name type="scientific">Pyropia yezoensis</name>
    <name type="common">Susabi-nori</name>
    <name type="synonym">Porphyra yezoensis</name>
    <dbReference type="NCBI Taxonomy" id="2788"/>
    <lineage>
        <taxon>Eukaryota</taxon>
        <taxon>Rhodophyta</taxon>
        <taxon>Bangiophyceae</taxon>
        <taxon>Bangiales</taxon>
        <taxon>Bangiaceae</taxon>
        <taxon>Pyropia</taxon>
    </lineage>
</organism>
<comment type="caution">
    <text evidence="1">The sequence shown here is derived from an EMBL/GenBank/DDBJ whole genome shotgun (WGS) entry which is preliminary data.</text>
</comment>
<proteinExistence type="predicted"/>
<keyword evidence="2" id="KW-1185">Reference proteome</keyword>
<sequence length="304" mass="31005">MRGPPSPLSFPEPSRWIEPAAAAAVACTSAALEPPASQAHPLTRSPASLPSPSPLLPAHLLRDSSWLRDAPPNNSSLAGVRGPIHRVHPLPFCDVLRSFGPFAPSTPPLHLGPSFLLSHHAATPPPHRPRQSCVGGVAACQPIAAPPPPPSWRSWRAAPAFSGGSTSTTASAAATAPPPAPSAHRRYGGAAARVAAPPDGGHPGDWWYDAAGGGRGAPGGAAAADEVLAALASPALAPAELLGTPAAPVLIESQNDARVVGCTGRVGGTPHNLTWLECRDGHLSVCPTCRQVFALQRRQVPAPS</sequence>